<name>A0A2T6B617_9BACL</name>
<dbReference type="PANTHER" id="PTHR42794:SF1">
    <property type="entry name" value="HEMIN IMPORT ATP-BINDING PROTEIN HMUV"/>
    <property type="match status" value="1"/>
</dbReference>
<keyword evidence="2" id="KW-0547">Nucleotide-binding</keyword>
<dbReference type="EMBL" id="QBKR01000033">
    <property type="protein sequence ID" value="PTX51482.1"/>
    <property type="molecule type" value="Genomic_DNA"/>
</dbReference>
<evidence type="ECO:0000259" key="6">
    <source>
        <dbReference type="PROSITE" id="PS50893"/>
    </source>
</evidence>
<dbReference type="RefSeq" id="WP_108026084.1">
    <property type="nucleotide sequence ID" value="NZ_QBKR01000033.1"/>
</dbReference>
<accession>A0A2T6B617</accession>
<feature type="region of interest" description="Disordered" evidence="5">
    <location>
        <begin position="248"/>
        <end position="273"/>
    </location>
</feature>
<dbReference type="Gene3D" id="3.40.50.300">
    <property type="entry name" value="P-loop containing nucleotide triphosphate hydrolases"/>
    <property type="match status" value="1"/>
</dbReference>
<feature type="domain" description="ABC transporter" evidence="6">
    <location>
        <begin position="2"/>
        <end position="238"/>
    </location>
</feature>
<dbReference type="PANTHER" id="PTHR42794">
    <property type="entry name" value="HEMIN IMPORT ATP-BINDING PROTEIN HMUV"/>
    <property type="match status" value="1"/>
</dbReference>
<evidence type="ECO:0000256" key="1">
    <source>
        <dbReference type="ARBA" id="ARBA00022448"/>
    </source>
</evidence>
<gene>
    <name evidence="7" type="ORF">C8P63_13313</name>
</gene>
<proteinExistence type="predicted"/>
<evidence type="ECO:0000256" key="5">
    <source>
        <dbReference type="SAM" id="MobiDB-lite"/>
    </source>
</evidence>
<dbReference type="InterPro" id="IPR017871">
    <property type="entry name" value="ABC_transporter-like_CS"/>
</dbReference>
<dbReference type="OrthoDB" id="9787851at2"/>
<organism evidence="7 8">
    <name type="scientific">Melghirimyces profundicolus</name>
    <dbReference type="NCBI Taxonomy" id="1242148"/>
    <lineage>
        <taxon>Bacteria</taxon>
        <taxon>Bacillati</taxon>
        <taxon>Bacillota</taxon>
        <taxon>Bacilli</taxon>
        <taxon>Bacillales</taxon>
        <taxon>Thermoactinomycetaceae</taxon>
        <taxon>Melghirimyces</taxon>
    </lineage>
</organism>
<evidence type="ECO:0000256" key="3">
    <source>
        <dbReference type="ARBA" id="ARBA00022840"/>
    </source>
</evidence>
<keyword evidence="1" id="KW-0813">Transport</keyword>
<dbReference type="AlphaFoldDB" id="A0A2T6B617"/>
<dbReference type="NCBIfam" id="NF010068">
    <property type="entry name" value="PRK13548.1"/>
    <property type="match status" value="1"/>
</dbReference>
<dbReference type="PROSITE" id="PS00211">
    <property type="entry name" value="ABC_TRANSPORTER_1"/>
    <property type="match status" value="1"/>
</dbReference>
<dbReference type="InterPro" id="IPR003439">
    <property type="entry name" value="ABC_transporter-like_ATP-bd"/>
</dbReference>
<evidence type="ECO:0000256" key="2">
    <source>
        <dbReference type="ARBA" id="ARBA00022741"/>
    </source>
</evidence>
<reference evidence="7 8" key="1">
    <citation type="submission" date="2018-04" db="EMBL/GenBank/DDBJ databases">
        <title>Genomic Encyclopedia of Archaeal and Bacterial Type Strains, Phase II (KMG-II): from individual species to whole genera.</title>
        <authorList>
            <person name="Goeker M."/>
        </authorList>
    </citation>
    <scope>NUCLEOTIDE SEQUENCE [LARGE SCALE GENOMIC DNA]</scope>
    <source>
        <strain evidence="7 8">DSM 45787</strain>
    </source>
</reference>
<dbReference type="GO" id="GO:0016887">
    <property type="term" value="F:ATP hydrolysis activity"/>
    <property type="evidence" value="ECO:0007669"/>
    <property type="project" value="InterPro"/>
</dbReference>
<keyword evidence="8" id="KW-1185">Reference proteome</keyword>
<dbReference type="Pfam" id="PF00005">
    <property type="entry name" value="ABC_tran"/>
    <property type="match status" value="1"/>
</dbReference>
<dbReference type="Proteomes" id="UP000244240">
    <property type="component" value="Unassembled WGS sequence"/>
</dbReference>
<comment type="caution">
    <text evidence="7">The sequence shown here is derived from an EMBL/GenBank/DDBJ whole genome shotgun (WGS) entry which is preliminary data.</text>
</comment>
<evidence type="ECO:0000313" key="8">
    <source>
        <dbReference type="Proteomes" id="UP000244240"/>
    </source>
</evidence>
<keyword evidence="3 7" id="KW-0067">ATP-binding</keyword>
<dbReference type="SUPFAM" id="SSF52540">
    <property type="entry name" value="P-loop containing nucleoside triphosphate hydrolases"/>
    <property type="match status" value="1"/>
</dbReference>
<evidence type="ECO:0000313" key="7">
    <source>
        <dbReference type="EMBL" id="PTX51482.1"/>
    </source>
</evidence>
<sequence length="273" mass="30166">MLKARNLWKAYRSRHVLRGLGVSVAPGEMVGVIGPNGSGKTTLIRLLSGEERPDRGTVFLDGEPISKWSGRERAARLAVLPQEGLPSVPFTVEEVVSMGRHPHQSFWPWAGSTDRESVERALSRSGLARDRTRRVDRLSGGERQRVAIAKAMAQEPKVLLLDEPTTYLDIAHQQTILDRIQQWQREEGLAVLVVLHDLNLASQYCDRLLLMKEGARWAEGPPEKVLTPSRLREVYGVEPVLTRHPVTGVPQVLPAPGNQNPSRGAGAPVSVEL</sequence>
<evidence type="ECO:0000256" key="4">
    <source>
        <dbReference type="ARBA" id="ARBA00022967"/>
    </source>
</evidence>
<dbReference type="GO" id="GO:0005524">
    <property type="term" value="F:ATP binding"/>
    <property type="evidence" value="ECO:0007669"/>
    <property type="project" value="UniProtKB-KW"/>
</dbReference>
<protein>
    <submittedName>
        <fullName evidence="7">Iron complex transport system ATP-binding protein</fullName>
    </submittedName>
</protein>
<dbReference type="CDD" id="cd03214">
    <property type="entry name" value="ABC_Iron-Siderophores_B12_Hemin"/>
    <property type="match status" value="1"/>
</dbReference>
<keyword evidence="4" id="KW-1278">Translocase</keyword>
<dbReference type="SMART" id="SM00382">
    <property type="entry name" value="AAA"/>
    <property type="match status" value="1"/>
</dbReference>
<dbReference type="PROSITE" id="PS50893">
    <property type="entry name" value="ABC_TRANSPORTER_2"/>
    <property type="match status" value="1"/>
</dbReference>
<dbReference type="FunFam" id="3.40.50.300:FF:000134">
    <property type="entry name" value="Iron-enterobactin ABC transporter ATP-binding protein"/>
    <property type="match status" value="1"/>
</dbReference>
<dbReference type="InterPro" id="IPR027417">
    <property type="entry name" value="P-loop_NTPase"/>
</dbReference>
<dbReference type="InterPro" id="IPR003593">
    <property type="entry name" value="AAA+_ATPase"/>
</dbReference>